<dbReference type="InterPro" id="IPR050059">
    <property type="entry name" value="ATP_synthase_B_chain"/>
</dbReference>
<name>A0A2G8RGY2_9RHOB</name>
<evidence type="ECO:0000256" key="2">
    <source>
        <dbReference type="ARBA" id="ARBA00022448"/>
    </source>
</evidence>
<keyword evidence="15" id="KW-0175">Coiled coil</keyword>
<keyword evidence="18" id="KW-1185">Reference proteome</keyword>
<evidence type="ECO:0000256" key="9">
    <source>
        <dbReference type="ARBA" id="ARBA00023310"/>
    </source>
</evidence>
<comment type="similarity">
    <text evidence="1 13 14">Belongs to the ATPase B chain family.</text>
</comment>
<dbReference type="CDD" id="cd06503">
    <property type="entry name" value="ATP-synt_Fo_b"/>
    <property type="match status" value="1"/>
</dbReference>
<evidence type="ECO:0000256" key="15">
    <source>
        <dbReference type="SAM" id="Coils"/>
    </source>
</evidence>
<feature type="signal peptide" evidence="16">
    <location>
        <begin position="1"/>
        <end position="21"/>
    </location>
</feature>
<proteinExistence type="inferred from homology"/>
<dbReference type="GO" id="GO:0046961">
    <property type="term" value="F:proton-transporting ATPase activity, rotational mechanism"/>
    <property type="evidence" value="ECO:0007669"/>
    <property type="project" value="TreeGrafter"/>
</dbReference>
<protein>
    <recommendedName>
        <fullName evidence="13">ATP synthase subunit b</fullName>
    </recommendedName>
    <alternativeName>
        <fullName evidence="13">ATP synthase F(0) sector subunit b</fullName>
    </alternativeName>
    <alternativeName>
        <fullName evidence="13">ATPase subunit I</fullName>
    </alternativeName>
    <alternativeName>
        <fullName evidence="13">F-type ATPase subunit b</fullName>
        <shortName evidence="13">F-ATPase subunit b</shortName>
    </alternativeName>
</protein>
<dbReference type="Proteomes" id="UP000231259">
    <property type="component" value="Unassembled WGS sequence"/>
</dbReference>
<evidence type="ECO:0000256" key="8">
    <source>
        <dbReference type="ARBA" id="ARBA00023136"/>
    </source>
</evidence>
<evidence type="ECO:0000256" key="14">
    <source>
        <dbReference type="RuleBase" id="RU003848"/>
    </source>
</evidence>
<dbReference type="HAMAP" id="MF_01398">
    <property type="entry name" value="ATP_synth_b_bprime"/>
    <property type="match status" value="1"/>
</dbReference>
<evidence type="ECO:0000256" key="12">
    <source>
        <dbReference type="ARBA" id="ARBA00037847"/>
    </source>
</evidence>
<comment type="function">
    <text evidence="10 13">F(1)F(0) ATP synthase produces ATP from ADP in the presence of a proton or sodium gradient. F-type ATPases consist of two structural domains, F(1) containing the extramembraneous catalytic core and F(0) containing the membrane proton channel, linked together by a central stalk and a peripheral stalk. During catalysis, ATP synthesis in the catalytic domain of F(1) is coupled via a rotary mechanism of the central stalk subunits to proton translocation.</text>
</comment>
<keyword evidence="13" id="KW-1003">Cell membrane</keyword>
<evidence type="ECO:0000313" key="18">
    <source>
        <dbReference type="Proteomes" id="UP000231259"/>
    </source>
</evidence>
<comment type="caution">
    <text evidence="17">The sequence shown here is derived from an EMBL/GenBank/DDBJ whole genome shotgun (WGS) entry which is preliminary data.</text>
</comment>
<dbReference type="EMBL" id="AWWI01000064">
    <property type="protein sequence ID" value="PIL20348.1"/>
    <property type="molecule type" value="Genomic_DNA"/>
</dbReference>
<keyword evidence="6 13" id="KW-1133">Transmembrane helix</keyword>
<evidence type="ECO:0000256" key="10">
    <source>
        <dbReference type="ARBA" id="ARBA00025198"/>
    </source>
</evidence>
<feature type="chain" id="PRO_5013836147" description="ATP synthase subunit b" evidence="16">
    <location>
        <begin position="22"/>
        <end position="188"/>
    </location>
</feature>
<evidence type="ECO:0000256" key="4">
    <source>
        <dbReference type="ARBA" id="ARBA00022692"/>
    </source>
</evidence>
<keyword evidence="4 13" id="KW-0812">Transmembrane</keyword>
<dbReference type="NCBIfam" id="NF009989">
    <property type="entry name" value="PRK13455.1"/>
    <property type="match status" value="1"/>
</dbReference>
<dbReference type="GO" id="GO:0046933">
    <property type="term" value="F:proton-transporting ATP synthase activity, rotational mechanism"/>
    <property type="evidence" value="ECO:0007669"/>
    <property type="project" value="UniProtKB-UniRule"/>
</dbReference>
<dbReference type="GO" id="GO:0005886">
    <property type="term" value="C:plasma membrane"/>
    <property type="evidence" value="ECO:0007669"/>
    <property type="project" value="UniProtKB-SubCell"/>
</dbReference>
<evidence type="ECO:0000256" key="11">
    <source>
        <dbReference type="ARBA" id="ARBA00025614"/>
    </source>
</evidence>
<reference evidence="17 18" key="1">
    <citation type="submission" date="2013-09" db="EMBL/GenBank/DDBJ databases">
        <title>Genome sequencing of Phaeobacter antarcticus sp. nov. SM1211.</title>
        <authorList>
            <person name="Zhang X.-Y."/>
            <person name="Liu C."/>
            <person name="Chen X.-L."/>
            <person name="Xie B.-B."/>
            <person name="Qin Q.-L."/>
            <person name="Rong J.-C."/>
            <person name="Zhang Y.-Z."/>
        </authorList>
    </citation>
    <scope>NUCLEOTIDE SEQUENCE [LARGE SCALE GENOMIC DNA]</scope>
    <source>
        <strain evidence="17 18">SM1211</strain>
    </source>
</reference>
<dbReference type="GO" id="GO:0045259">
    <property type="term" value="C:proton-transporting ATP synthase complex"/>
    <property type="evidence" value="ECO:0007669"/>
    <property type="project" value="UniProtKB-KW"/>
</dbReference>
<evidence type="ECO:0000256" key="6">
    <source>
        <dbReference type="ARBA" id="ARBA00022989"/>
    </source>
</evidence>
<organism evidence="17 18">
    <name type="scientific">Puniceibacterium antarcticum</name>
    <dbReference type="NCBI Taxonomy" id="1206336"/>
    <lineage>
        <taxon>Bacteria</taxon>
        <taxon>Pseudomonadati</taxon>
        <taxon>Pseudomonadota</taxon>
        <taxon>Alphaproteobacteria</taxon>
        <taxon>Rhodobacterales</taxon>
        <taxon>Paracoccaceae</taxon>
        <taxon>Puniceibacterium</taxon>
    </lineage>
</organism>
<keyword evidence="8 13" id="KW-0472">Membrane</keyword>
<evidence type="ECO:0000256" key="16">
    <source>
        <dbReference type="SAM" id="SignalP"/>
    </source>
</evidence>
<evidence type="ECO:0000256" key="3">
    <source>
        <dbReference type="ARBA" id="ARBA00022547"/>
    </source>
</evidence>
<evidence type="ECO:0000256" key="5">
    <source>
        <dbReference type="ARBA" id="ARBA00022781"/>
    </source>
</evidence>
<dbReference type="InterPro" id="IPR002146">
    <property type="entry name" value="ATP_synth_b/b'su_bac/chlpt"/>
</dbReference>
<accession>A0A2G8RGY2</accession>
<dbReference type="PANTHER" id="PTHR33445:SF1">
    <property type="entry name" value="ATP SYNTHASE SUBUNIT B"/>
    <property type="match status" value="1"/>
</dbReference>
<keyword evidence="5 13" id="KW-0375">Hydrogen ion transport</keyword>
<comment type="subcellular location">
    <subcellularLocation>
        <location evidence="13">Cell membrane</location>
        <topology evidence="13">Single-pass membrane protein</topology>
    </subcellularLocation>
    <subcellularLocation>
        <location evidence="12">Endomembrane system</location>
        <topology evidence="12">Single-pass membrane protein</topology>
    </subcellularLocation>
</comment>
<sequence length="188" mass="20457">MRHMLTLAAALSALAASPAFAATGAFFSLHNTNFVVLLAFLLFIAVLVYFKIPTMVMGLLDKRAVGIQSDLDEARALREEAQTLLASYERKQREMQEQADRIVAQAKTEAQDAADKAKSDLEKSLARRMAAAEDQIASAEAAAVREVRDRAITVAVAAARDVIAKQMTKERSAQLIDESIADVGQKLH</sequence>
<comment type="function">
    <text evidence="11">Component of the F(0) channel, it forms part of the peripheral stalk, linking F(1) to F(0). The b'-subunit is a diverged and duplicated form of b found in plants and photosynthetic bacteria.</text>
</comment>
<evidence type="ECO:0000256" key="13">
    <source>
        <dbReference type="HAMAP-Rule" id="MF_01398"/>
    </source>
</evidence>
<keyword evidence="2 13" id="KW-0813">Transport</keyword>
<dbReference type="PANTHER" id="PTHR33445">
    <property type="entry name" value="ATP SYNTHASE SUBUNIT B', CHLOROPLASTIC"/>
    <property type="match status" value="1"/>
</dbReference>
<keyword evidence="3 13" id="KW-0138">CF(0)</keyword>
<keyword evidence="9 13" id="KW-0066">ATP synthesis</keyword>
<evidence type="ECO:0000313" key="17">
    <source>
        <dbReference type="EMBL" id="PIL20348.1"/>
    </source>
</evidence>
<dbReference type="GO" id="GO:0012505">
    <property type="term" value="C:endomembrane system"/>
    <property type="evidence" value="ECO:0007669"/>
    <property type="project" value="UniProtKB-SubCell"/>
</dbReference>
<evidence type="ECO:0000256" key="7">
    <source>
        <dbReference type="ARBA" id="ARBA00023065"/>
    </source>
</evidence>
<keyword evidence="16" id="KW-0732">Signal</keyword>
<dbReference type="AlphaFoldDB" id="A0A2G8RGY2"/>
<gene>
    <name evidence="13" type="primary">atpF</name>
    <name evidence="17" type="ORF">P775_10385</name>
</gene>
<dbReference type="OrthoDB" id="8479836at2"/>
<feature type="coiled-coil region" evidence="15">
    <location>
        <begin position="71"/>
        <end position="149"/>
    </location>
</feature>
<dbReference type="Pfam" id="PF00430">
    <property type="entry name" value="ATP-synt_B"/>
    <property type="match status" value="1"/>
</dbReference>
<keyword evidence="7 13" id="KW-0406">Ion transport</keyword>
<comment type="subunit">
    <text evidence="13">F-type ATPases have 2 components, F(1) - the catalytic core - and F(0) - the membrane proton channel. F(1) has five subunits: alpha(3), beta(3), gamma(1), delta(1), epsilon(1). F(0) has three main subunits: a(1), b(2) and c(10-14). The alpha and beta chains form an alternating ring which encloses part of the gamma chain. F(1) is attached to F(0) by a central stalk formed by the gamma and epsilon chains, while a peripheral stalk is formed by the delta and b chains.</text>
</comment>
<feature type="transmembrane region" description="Helical" evidence="13">
    <location>
        <begin position="31"/>
        <end position="50"/>
    </location>
</feature>
<evidence type="ECO:0000256" key="1">
    <source>
        <dbReference type="ARBA" id="ARBA00005513"/>
    </source>
</evidence>